<dbReference type="CDD" id="cd00165">
    <property type="entry name" value="S4"/>
    <property type="match status" value="1"/>
</dbReference>
<evidence type="ECO:0000256" key="6">
    <source>
        <dbReference type="ARBA" id="ARBA00035272"/>
    </source>
</evidence>
<feature type="compositionally biased region" description="Basic residues" evidence="8">
    <location>
        <begin position="1"/>
        <end position="12"/>
    </location>
</feature>
<dbReference type="CDD" id="cd06087">
    <property type="entry name" value="KOW_RPS4"/>
    <property type="match status" value="1"/>
</dbReference>
<dbReference type="Pfam" id="PF01479">
    <property type="entry name" value="S4"/>
    <property type="match status" value="1"/>
</dbReference>
<feature type="domain" description="Small ribosomal subunit protein eS4 central region" evidence="9">
    <location>
        <begin position="96"/>
        <end position="168"/>
    </location>
</feature>
<gene>
    <name evidence="7" type="primary">rps4e</name>
    <name evidence="12" type="ORF">AKJ42_02800</name>
</gene>
<dbReference type="Gene3D" id="3.10.290.10">
    <property type="entry name" value="RNA-binding S4 domain"/>
    <property type="match status" value="1"/>
</dbReference>
<dbReference type="Pfam" id="PF08071">
    <property type="entry name" value="RS4NT"/>
    <property type="match status" value="1"/>
</dbReference>
<dbReference type="NCBIfam" id="NF003312">
    <property type="entry name" value="PRK04313.1"/>
    <property type="match status" value="1"/>
</dbReference>
<dbReference type="PROSITE" id="PS50889">
    <property type="entry name" value="S4"/>
    <property type="match status" value="1"/>
</dbReference>
<dbReference type="HAMAP" id="MF_00485">
    <property type="entry name" value="Ribosomal_eS4"/>
    <property type="match status" value="1"/>
</dbReference>
<dbReference type="GO" id="GO:0019843">
    <property type="term" value="F:rRNA binding"/>
    <property type="evidence" value="ECO:0007669"/>
    <property type="project" value="UniProtKB-KW"/>
</dbReference>
<dbReference type="Proteomes" id="UP000070520">
    <property type="component" value="Unassembled WGS sequence"/>
</dbReference>
<evidence type="ECO:0000256" key="5">
    <source>
        <dbReference type="ARBA" id="ARBA00023274"/>
    </source>
</evidence>
<dbReference type="GO" id="GO:0003735">
    <property type="term" value="F:structural constituent of ribosome"/>
    <property type="evidence" value="ECO:0007669"/>
    <property type="project" value="InterPro"/>
</dbReference>
<evidence type="ECO:0000256" key="4">
    <source>
        <dbReference type="ARBA" id="ARBA00022980"/>
    </source>
</evidence>
<dbReference type="GO" id="GO:0006412">
    <property type="term" value="P:translation"/>
    <property type="evidence" value="ECO:0007669"/>
    <property type="project" value="UniProtKB-UniRule"/>
</dbReference>
<dbReference type="InterPro" id="IPR041982">
    <property type="entry name" value="Ribosomal_eS4_KOW"/>
</dbReference>
<sequence>MAKKGQSKHQKRLSASPTLKLPRKTEPWITKPSPGPHSSESCIPLATIIRDYLEITRTTREANKILSEGEIQVDGRVRKNPEFPVGFMDIIQVERTGKSWRVTYDEKGYLTLHEIPEDESKFKLAKIEGKNQFKGGKIQLAFHDGKTALGDFKKMNIGDVVKLNLPELEVSDHLPLEEGKIALITGGSNVGKIGTILEIRGQEKASQELISLEVEGETLQAPEEYVFVIGEKKPIISLPGD</sequence>
<keyword evidence="4 7" id="KW-0689">Ribosomal protein</keyword>
<evidence type="ECO:0000259" key="10">
    <source>
        <dbReference type="Pfam" id="PF01479"/>
    </source>
</evidence>
<keyword evidence="3 7" id="KW-0694">RNA-binding</keyword>
<evidence type="ECO:0000256" key="3">
    <source>
        <dbReference type="ARBA" id="ARBA00022884"/>
    </source>
</evidence>
<dbReference type="PANTHER" id="PTHR11581">
    <property type="entry name" value="30S/40S RIBOSOMAL PROTEIN S4"/>
    <property type="match status" value="1"/>
</dbReference>
<dbReference type="PIRSF" id="PIRSF002116">
    <property type="entry name" value="Ribosomal_S4"/>
    <property type="match status" value="1"/>
</dbReference>
<keyword evidence="13" id="KW-1185">Reference proteome</keyword>
<dbReference type="InterPro" id="IPR002942">
    <property type="entry name" value="S4_RNA-bd"/>
</dbReference>
<proteinExistence type="inferred from homology"/>
<reference evidence="12 13" key="1">
    <citation type="journal article" date="2016" name="Sci. Rep.">
        <title>Metabolic traits of an uncultured archaeal lineage -MSBL1- from brine pools of the Red Sea.</title>
        <authorList>
            <person name="Mwirichia R."/>
            <person name="Alam I."/>
            <person name="Rashid M."/>
            <person name="Vinu M."/>
            <person name="Ba-Alawi W."/>
            <person name="Anthony Kamau A."/>
            <person name="Kamanda Ngugi D."/>
            <person name="Goker M."/>
            <person name="Klenk H.P."/>
            <person name="Bajic V."/>
            <person name="Stingl U."/>
        </authorList>
    </citation>
    <scope>NUCLEOTIDE SEQUENCE [LARGE SCALE GENOMIC DNA]</scope>
    <source>
        <strain evidence="12">SCGC-AAA261C02</strain>
    </source>
</reference>
<dbReference type="AlphaFoldDB" id="A0A133UZN4"/>
<feature type="domain" description="RNA-binding S4" evidence="10">
    <location>
        <begin position="57"/>
        <end position="91"/>
    </location>
</feature>
<evidence type="ECO:0000256" key="1">
    <source>
        <dbReference type="ARBA" id="ARBA00007500"/>
    </source>
</evidence>
<keyword evidence="5 7" id="KW-0687">Ribonucleoprotein</keyword>
<keyword evidence="2" id="KW-0699">rRNA-binding</keyword>
<name>A0A133UZN4_9EURY</name>
<accession>A0A133UZN4</accession>
<dbReference type="Gene3D" id="2.40.50.740">
    <property type="match status" value="1"/>
</dbReference>
<feature type="domain" description="Small ribosomal subunit protein eS4 N-terminal" evidence="11">
    <location>
        <begin position="4"/>
        <end position="39"/>
    </location>
</feature>
<evidence type="ECO:0000256" key="2">
    <source>
        <dbReference type="ARBA" id="ARBA00022730"/>
    </source>
</evidence>
<comment type="similarity">
    <text evidence="1 7">Belongs to the eukaryotic ribosomal protein eS4 family.</text>
</comment>
<dbReference type="InterPro" id="IPR013843">
    <property type="entry name" value="Ribosomal_eS4_N"/>
</dbReference>
<evidence type="ECO:0000313" key="13">
    <source>
        <dbReference type="Proteomes" id="UP000070520"/>
    </source>
</evidence>
<protein>
    <recommendedName>
        <fullName evidence="6 7">Small ribosomal subunit protein eS4</fullName>
    </recommendedName>
</protein>
<comment type="caution">
    <text evidence="12">The sequence shown here is derived from an EMBL/GenBank/DDBJ whole genome shotgun (WGS) entry which is preliminary data.</text>
</comment>
<dbReference type="PANTHER" id="PTHR11581:SF0">
    <property type="entry name" value="SMALL RIBOSOMAL SUBUNIT PROTEIN ES4"/>
    <property type="match status" value="1"/>
</dbReference>
<dbReference type="InterPro" id="IPR014722">
    <property type="entry name" value="Rib_uL2_dom2"/>
</dbReference>
<evidence type="ECO:0000256" key="7">
    <source>
        <dbReference type="HAMAP-Rule" id="MF_00485"/>
    </source>
</evidence>
<dbReference type="InterPro" id="IPR036986">
    <property type="entry name" value="S4_RNA-bd_sf"/>
</dbReference>
<dbReference type="FunFam" id="3.10.290.10:FF:000002">
    <property type="entry name" value="40S ribosomal protein S4"/>
    <property type="match status" value="1"/>
</dbReference>
<evidence type="ECO:0000259" key="9">
    <source>
        <dbReference type="Pfam" id="PF00900"/>
    </source>
</evidence>
<dbReference type="Pfam" id="PF00900">
    <property type="entry name" value="Ribosomal_S4e"/>
    <property type="match status" value="1"/>
</dbReference>
<evidence type="ECO:0000256" key="8">
    <source>
        <dbReference type="SAM" id="MobiDB-lite"/>
    </source>
</evidence>
<dbReference type="Gene3D" id="2.30.30.30">
    <property type="match status" value="1"/>
</dbReference>
<dbReference type="GO" id="GO:0022627">
    <property type="term" value="C:cytosolic small ribosomal subunit"/>
    <property type="evidence" value="ECO:0007669"/>
    <property type="project" value="TreeGrafter"/>
</dbReference>
<dbReference type="InterPro" id="IPR038237">
    <property type="entry name" value="Ribosomal_eS4_central_sf"/>
</dbReference>
<dbReference type="SUPFAM" id="SSF55174">
    <property type="entry name" value="Alpha-L RNA-binding motif"/>
    <property type="match status" value="1"/>
</dbReference>
<dbReference type="EMBL" id="LHXW01000032">
    <property type="protein sequence ID" value="KXA99632.1"/>
    <property type="molecule type" value="Genomic_DNA"/>
</dbReference>
<feature type="region of interest" description="Disordered" evidence="8">
    <location>
        <begin position="1"/>
        <end position="41"/>
    </location>
</feature>
<evidence type="ECO:0000313" key="12">
    <source>
        <dbReference type="EMBL" id="KXA99632.1"/>
    </source>
</evidence>
<dbReference type="InterPro" id="IPR013845">
    <property type="entry name" value="Ribosomal_eS4_central_region"/>
</dbReference>
<evidence type="ECO:0000259" key="11">
    <source>
        <dbReference type="Pfam" id="PF08071"/>
    </source>
</evidence>
<dbReference type="InterPro" id="IPR000876">
    <property type="entry name" value="Ribosomal_eS4"/>
</dbReference>
<organism evidence="12 13">
    <name type="scientific">candidate division MSBL1 archaeon SCGC-AAA261C02</name>
    <dbReference type="NCBI Taxonomy" id="1698272"/>
    <lineage>
        <taxon>Archaea</taxon>
        <taxon>Methanobacteriati</taxon>
        <taxon>Methanobacteriota</taxon>
        <taxon>candidate division MSBL1</taxon>
    </lineage>
</organism>